<accession>A0A915E6X7</accession>
<organism evidence="1 2">
    <name type="scientific">Ditylenchus dipsaci</name>
    <dbReference type="NCBI Taxonomy" id="166011"/>
    <lineage>
        <taxon>Eukaryota</taxon>
        <taxon>Metazoa</taxon>
        <taxon>Ecdysozoa</taxon>
        <taxon>Nematoda</taxon>
        <taxon>Chromadorea</taxon>
        <taxon>Rhabditida</taxon>
        <taxon>Tylenchina</taxon>
        <taxon>Tylenchomorpha</taxon>
        <taxon>Sphaerularioidea</taxon>
        <taxon>Anguinidae</taxon>
        <taxon>Anguininae</taxon>
        <taxon>Ditylenchus</taxon>
    </lineage>
</organism>
<keyword evidence="1" id="KW-1185">Reference proteome</keyword>
<proteinExistence type="predicted"/>
<evidence type="ECO:0000313" key="1">
    <source>
        <dbReference type="Proteomes" id="UP000887574"/>
    </source>
</evidence>
<dbReference type="AlphaFoldDB" id="A0A915E6X7"/>
<sequence>MGRRQREIDALLIGPEIERRYAVMEAARNQYDQPITHLSLPNLPNVKNLVNQHLLEQSRLGKMGRYQWEIDALLNAPEIERQYAVMEAARKHDQMVKIFRLD</sequence>
<reference evidence="2" key="1">
    <citation type="submission" date="2022-11" db="UniProtKB">
        <authorList>
            <consortium name="WormBaseParasite"/>
        </authorList>
    </citation>
    <scope>IDENTIFICATION</scope>
</reference>
<dbReference type="WBParaSite" id="jg3483">
    <property type="protein sequence ID" value="jg3483"/>
    <property type="gene ID" value="jg3483"/>
</dbReference>
<name>A0A915E6X7_9BILA</name>
<evidence type="ECO:0000313" key="2">
    <source>
        <dbReference type="WBParaSite" id="jg3483"/>
    </source>
</evidence>
<protein>
    <submittedName>
        <fullName evidence="2">Uncharacterized protein</fullName>
    </submittedName>
</protein>
<dbReference type="Proteomes" id="UP000887574">
    <property type="component" value="Unplaced"/>
</dbReference>